<protein>
    <submittedName>
        <fullName evidence="1">Uncharacterized protein</fullName>
    </submittedName>
</protein>
<gene>
    <name evidence="1" type="ORF">L3X38_037536</name>
</gene>
<evidence type="ECO:0000313" key="2">
    <source>
        <dbReference type="Proteomes" id="UP001054821"/>
    </source>
</evidence>
<dbReference type="Proteomes" id="UP001054821">
    <property type="component" value="Chromosome 7"/>
</dbReference>
<keyword evidence="2" id="KW-1185">Reference proteome</keyword>
<proteinExistence type="predicted"/>
<accession>A0AAD4YQS0</accession>
<comment type="caution">
    <text evidence="1">The sequence shown here is derived from an EMBL/GenBank/DDBJ whole genome shotgun (WGS) entry which is preliminary data.</text>
</comment>
<name>A0AAD4YQS0_PRUDU</name>
<reference evidence="1 2" key="1">
    <citation type="journal article" date="2022" name="G3 (Bethesda)">
        <title>Whole-genome sequence and methylome profiling of the almond [Prunus dulcis (Mill.) D.A. Webb] cultivar 'Nonpareil'.</title>
        <authorList>
            <person name="D'Amico-Willman K.M."/>
            <person name="Ouma W.Z."/>
            <person name="Meulia T."/>
            <person name="Sideli G.M."/>
            <person name="Gradziel T.M."/>
            <person name="Fresnedo-Ramirez J."/>
        </authorList>
    </citation>
    <scope>NUCLEOTIDE SEQUENCE [LARGE SCALE GENOMIC DNA]</scope>
    <source>
        <strain evidence="1">Clone GOH B32 T37-40</strain>
    </source>
</reference>
<dbReference type="EMBL" id="JAJFAZ020000007">
    <property type="protein sequence ID" value="KAI5317829.1"/>
    <property type="molecule type" value="Genomic_DNA"/>
</dbReference>
<evidence type="ECO:0000313" key="1">
    <source>
        <dbReference type="EMBL" id="KAI5317829.1"/>
    </source>
</evidence>
<sequence length="105" mass="11210">MRTSSATWTTQMGLLPSMSLEMKTSRCSVLTCSLCKVSMLMLRIWKEMKSSRPKAVAKEDEAEEGAAGEVVTDIANQVGGGIENVVDQADVEEAIDQGSPAGISE</sequence>
<dbReference type="AlphaFoldDB" id="A0AAD4YQS0"/>
<organism evidence="1 2">
    <name type="scientific">Prunus dulcis</name>
    <name type="common">Almond</name>
    <name type="synonym">Amygdalus dulcis</name>
    <dbReference type="NCBI Taxonomy" id="3755"/>
    <lineage>
        <taxon>Eukaryota</taxon>
        <taxon>Viridiplantae</taxon>
        <taxon>Streptophyta</taxon>
        <taxon>Embryophyta</taxon>
        <taxon>Tracheophyta</taxon>
        <taxon>Spermatophyta</taxon>
        <taxon>Magnoliopsida</taxon>
        <taxon>eudicotyledons</taxon>
        <taxon>Gunneridae</taxon>
        <taxon>Pentapetalae</taxon>
        <taxon>rosids</taxon>
        <taxon>fabids</taxon>
        <taxon>Rosales</taxon>
        <taxon>Rosaceae</taxon>
        <taxon>Amygdaloideae</taxon>
        <taxon>Amygdaleae</taxon>
        <taxon>Prunus</taxon>
    </lineage>
</organism>